<evidence type="ECO:0000259" key="5">
    <source>
        <dbReference type="Pfam" id="PF25973"/>
    </source>
</evidence>
<comment type="similarity">
    <text evidence="1">Belongs to the membrane fusion protein (MFP) (TC 8.A.1) family.</text>
</comment>
<name>A0A5D4XK75_9GAMM</name>
<dbReference type="PANTHER" id="PTHR30469:SF15">
    <property type="entry name" value="HLYD FAMILY OF SECRETION PROTEINS"/>
    <property type="match status" value="1"/>
</dbReference>
<dbReference type="PANTHER" id="PTHR30469">
    <property type="entry name" value="MULTIDRUG RESISTANCE PROTEIN MDTA"/>
    <property type="match status" value="1"/>
</dbReference>
<gene>
    <name evidence="6" type="ORF">FZO89_01740</name>
</gene>
<dbReference type="Gene3D" id="2.40.420.20">
    <property type="match status" value="1"/>
</dbReference>
<evidence type="ECO:0000313" key="6">
    <source>
        <dbReference type="EMBL" id="TYT25097.1"/>
    </source>
</evidence>
<evidence type="ECO:0000256" key="2">
    <source>
        <dbReference type="SAM" id="Coils"/>
    </source>
</evidence>
<dbReference type="SUPFAM" id="SSF111369">
    <property type="entry name" value="HlyD-like secretion proteins"/>
    <property type="match status" value="1"/>
</dbReference>
<dbReference type="Pfam" id="PF25967">
    <property type="entry name" value="RND-MFP_C"/>
    <property type="match status" value="1"/>
</dbReference>
<dbReference type="Gene3D" id="2.40.30.170">
    <property type="match status" value="1"/>
</dbReference>
<dbReference type="GO" id="GO:1990281">
    <property type="term" value="C:efflux pump complex"/>
    <property type="evidence" value="ECO:0007669"/>
    <property type="project" value="TreeGrafter"/>
</dbReference>
<proteinExistence type="inferred from homology"/>
<keyword evidence="3" id="KW-0732">Signal</keyword>
<feature type="chain" id="PRO_5022808915" evidence="3">
    <location>
        <begin position="27"/>
        <end position="365"/>
    </location>
</feature>
<feature type="domain" description="CzcB-like barrel-sandwich hybrid" evidence="5">
    <location>
        <begin position="67"/>
        <end position="204"/>
    </location>
</feature>
<evidence type="ECO:0000313" key="7">
    <source>
        <dbReference type="Proteomes" id="UP000324973"/>
    </source>
</evidence>
<organism evidence="6 7">
    <name type="scientific">Luteimonas viscosa</name>
    <dbReference type="NCBI Taxonomy" id="1132694"/>
    <lineage>
        <taxon>Bacteria</taxon>
        <taxon>Pseudomonadati</taxon>
        <taxon>Pseudomonadota</taxon>
        <taxon>Gammaproteobacteria</taxon>
        <taxon>Lysobacterales</taxon>
        <taxon>Lysobacteraceae</taxon>
        <taxon>Luteimonas</taxon>
    </lineage>
</organism>
<sequence length="365" mass="38858">MRPVHAALLASVLASTLILSLRQGFADDAPPAAREAPPAVVSVAPAVRAEFRPYHWAPGSVVSRNDARVAADVAGRVLRSAAVGEHVRAGQPLAALDDAALRLAERESGSVIARVQAQLELAQAQERRFATLAEQRSVARAQYEQQRADRDVLVQELARARAQRDSIRHQRSRMLVRAPFDGVVAERLAQPGEYLQPGDPVARLVDTGAREVRTHAPVALARHLAPGASVRLRDGDEEREARVSALVPVGDEASRQVELRIAVDADVLPVGSALSVGLPSAPPRSVVAVPRDALVLRREGDFVVRASAANRAERLPVLAGDEIDGMIEVTGGVAPGDRLVVRGAERIEPGQALSIQAPADTVALR</sequence>
<dbReference type="InterPro" id="IPR058647">
    <property type="entry name" value="BSH_CzcB-like"/>
</dbReference>
<protein>
    <submittedName>
        <fullName evidence="6">Efflux RND transporter periplasmic adaptor subunit</fullName>
    </submittedName>
</protein>
<reference evidence="6 7" key="1">
    <citation type="submission" date="2019-08" db="EMBL/GenBank/DDBJ databases">
        <title>Luteimonas viscosus sp. nov., isolated from soil of a sunflower field.</title>
        <authorList>
            <person name="Jianli Z."/>
            <person name="Ying Z."/>
        </authorList>
    </citation>
    <scope>NUCLEOTIDE SEQUENCE [LARGE SCALE GENOMIC DNA]</scope>
    <source>
        <strain evidence="6 7">XBU10</strain>
    </source>
</reference>
<evidence type="ECO:0000259" key="4">
    <source>
        <dbReference type="Pfam" id="PF25967"/>
    </source>
</evidence>
<comment type="caution">
    <text evidence="6">The sequence shown here is derived from an EMBL/GenBank/DDBJ whole genome shotgun (WGS) entry which is preliminary data.</text>
</comment>
<dbReference type="RefSeq" id="WP_149101646.1">
    <property type="nucleotide sequence ID" value="NZ_VTFT01000001.1"/>
</dbReference>
<keyword evidence="2" id="KW-0175">Coiled coil</keyword>
<dbReference type="Pfam" id="PF25973">
    <property type="entry name" value="BSH_CzcB"/>
    <property type="match status" value="1"/>
</dbReference>
<dbReference type="Gene3D" id="2.40.50.100">
    <property type="match status" value="1"/>
</dbReference>
<dbReference type="InterPro" id="IPR058627">
    <property type="entry name" value="MdtA-like_C"/>
</dbReference>
<dbReference type="OrthoDB" id="5730196at2"/>
<dbReference type="InterPro" id="IPR006143">
    <property type="entry name" value="RND_pump_MFP"/>
</dbReference>
<keyword evidence="7" id="KW-1185">Reference proteome</keyword>
<feature type="domain" description="Multidrug resistance protein MdtA-like C-terminal permuted SH3" evidence="4">
    <location>
        <begin position="286"/>
        <end position="346"/>
    </location>
</feature>
<feature type="coiled-coil region" evidence="2">
    <location>
        <begin position="143"/>
        <end position="170"/>
    </location>
</feature>
<dbReference type="EMBL" id="VTFT01000001">
    <property type="protein sequence ID" value="TYT25097.1"/>
    <property type="molecule type" value="Genomic_DNA"/>
</dbReference>
<evidence type="ECO:0000256" key="1">
    <source>
        <dbReference type="ARBA" id="ARBA00009477"/>
    </source>
</evidence>
<dbReference type="Proteomes" id="UP000324973">
    <property type="component" value="Unassembled WGS sequence"/>
</dbReference>
<dbReference type="NCBIfam" id="TIGR01730">
    <property type="entry name" value="RND_mfp"/>
    <property type="match status" value="1"/>
</dbReference>
<dbReference type="AlphaFoldDB" id="A0A5D4XK75"/>
<evidence type="ECO:0000256" key="3">
    <source>
        <dbReference type="SAM" id="SignalP"/>
    </source>
</evidence>
<dbReference type="Gene3D" id="1.10.287.470">
    <property type="entry name" value="Helix hairpin bin"/>
    <property type="match status" value="1"/>
</dbReference>
<dbReference type="GO" id="GO:0015562">
    <property type="term" value="F:efflux transmembrane transporter activity"/>
    <property type="evidence" value="ECO:0007669"/>
    <property type="project" value="TreeGrafter"/>
</dbReference>
<accession>A0A5D4XK75</accession>
<feature type="signal peptide" evidence="3">
    <location>
        <begin position="1"/>
        <end position="26"/>
    </location>
</feature>